<proteinExistence type="predicted"/>
<dbReference type="OrthoDB" id="5573484at2"/>
<dbReference type="RefSeq" id="WP_117157709.1">
    <property type="nucleotide sequence ID" value="NZ_QVID01000001.1"/>
</dbReference>
<dbReference type="Proteomes" id="UP000261082">
    <property type="component" value="Unassembled WGS sequence"/>
</dbReference>
<keyword evidence="3" id="KW-1185">Reference proteome</keyword>
<dbReference type="AlphaFoldDB" id="A0A3E1Q975"/>
<protein>
    <recommendedName>
        <fullName evidence="1">DUF7033 domain-containing protein</fullName>
    </recommendedName>
</protein>
<dbReference type="Pfam" id="PF23019">
    <property type="entry name" value="DUF7033"/>
    <property type="match status" value="1"/>
</dbReference>
<evidence type="ECO:0000313" key="3">
    <source>
        <dbReference type="Proteomes" id="UP000261082"/>
    </source>
</evidence>
<accession>A0A3E1Q975</accession>
<evidence type="ECO:0000313" key="2">
    <source>
        <dbReference type="EMBL" id="RFN58685.1"/>
    </source>
</evidence>
<sequence>MLLIYTQKITPRTTYIFKHICMRILGLEVGFTSVIEELIGHSGPKISYGKQPMGNELFIQSQGLLTEQGVESIDITVKPWEETICFFPVSEKSALPFDIFSAGFYLLSRYEEYLPHVKDEWGRYPVSESLGYKAKFLQQPVIDIWAYKFKNVLKEHFPNIEFTTKSMSIHPVIKAVEPYAYEQKGLFRSLIGYMSDLFRFRILQITRRTQVVLGVRRDPNNTFKWIINRAKRSKNPLSIFFLLGEAATFKESINTHRQKFKMLIKYVNDYKEVGLLFSMSALEEYGTLKKEKEQLEEITNRMLLSTMGSHYLVNLPDFYRNLVELEIKNDYTMVYKNTIGFRAGTCTPFLFYDLDYEIKTPLIIHPLAATTLAFTDKSEMETKKTIDAMFTSVKKVNGTFSMVFSNTDFSSEINKMWKKIFSEKMLQDE</sequence>
<organism evidence="2 3">
    <name type="scientific">Marixanthomonas ophiurae</name>
    <dbReference type="NCBI Taxonomy" id="387659"/>
    <lineage>
        <taxon>Bacteria</taxon>
        <taxon>Pseudomonadati</taxon>
        <taxon>Bacteroidota</taxon>
        <taxon>Flavobacteriia</taxon>
        <taxon>Flavobacteriales</taxon>
        <taxon>Flavobacteriaceae</taxon>
        <taxon>Marixanthomonas</taxon>
    </lineage>
</organism>
<name>A0A3E1Q975_9FLAO</name>
<feature type="domain" description="DUF7033" evidence="1">
    <location>
        <begin position="95"/>
        <end position="183"/>
    </location>
</feature>
<dbReference type="InterPro" id="IPR054297">
    <property type="entry name" value="DUF7033"/>
</dbReference>
<gene>
    <name evidence="2" type="ORF">DZ858_00980</name>
</gene>
<dbReference type="EMBL" id="QVID01000001">
    <property type="protein sequence ID" value="RFN58685.1"/>
    <property type="molecule type" value="Genomic_DNA"/>
</dbReference>
<evidence type="ECO:0000259" key="1">
    <source>
        <dbReference type="Pfam" id="PF23019"/>
    </source>
</evidence>
<dbReference type="CDD" id="cd10931">
    <property type="entry name" value="CE4_u7"/>
    <property type="match status" value="1"/>
</dbReference>
<reference evidence="2 3" key="1">
    <citation type="journal article" date="2007" name="Int. J. Syst. Evol. Microbiol.">
        <title>Marixanthomonas ophiurae gen. nov., sp. nov., a marine bacterium of the family Flavobacteriaceae isolated from a deep-sea brittle star.</title>
        <authorList>
            <person name="Romanenko L.A."/>
            <person name="Uchino M."/>
            <person name="Frolova G.M."/>
            <person name="Mikhailov V.V."/>
        </authorList>
    </citation>
    <scope>NUCLEOTIDE SEQUENCE [LARGE SCALE GENOMIC DNA]</scope>
    <source>
        <strain evidence="2 3">KMM 3046</strain>
    </source>
</reference>
<comment type="caution">
    <text evidence="2">The sequence shown here is derived from an EMBL/GenBank/DDBJ whole genome shotgun (WGS) entry which is preliminary data.</text>
</comment>